<reference evidence="2" key="2">
    <citation type="submission" date="2025-09" db="UniProtKB">
        <authorList>
            <consortium name="Ensembl"/>
        </authorList>
    </citation>
    <scope>IDENTIFICATION</scope>
</reference>
<dbReference type="PANTHER" id="PTHR45737">
    <property type="entry name" value="VON WILLEBRAND FACTOR A DOMAIN-CONTAINING PROTEIN 5A"/>
    <property type="match status" value="1"/>
</dbReference>
<dbReference type="GeneTree" id="ENSGT00940000162662"/>
<feature type="domain" description="VIT" evidence="1">
    <location>
        <begin position="1"/>
        <end position="123"/>
    </location>
</feature>
<gene>
    <name evidence="2" type="primary">LOC115163675</name>
</gene>
<keyword evidence="3" id="KW-1185">Reference proteome</keyword>
<dbReference type="PANTHER" id="PTHR45737:SF6">
    <property type="entry name" value="VON WILLEBRAND FACTOR A DOMAIN-CONTAINING PROTEIN 5A"/>
    <property type="match status" value="1"/>
</dbReference>
<dbReference type="Pfam" id="PF13768">
    <property type="entry name" value="VWA_3"/>
    <property type="match status" value="2"/>
</dbReference>
<dbReference type="PROSITE" id="PS51468">
    <property type="entry name" value="VIT"/>
    <property type="match status" value="1"/>
</dbReference>
<evidence type="ECO:0000313" key="2">
    <source>
        <dbReference type="Ensembl" id="ENSSTUP00000044123.1"/>
    </source>
</evidence>
<dbReference type="OMA" id="TAGHPCQ"/>
<reference evidence="2" key="1">
    <citation type="submission" date="2025-08" db="UniProtKB">
        <authorList>
            <consortium name="Ensembl"/>
        </authorList>
    </citation>
    <scope>IDENTIFICATION</scope>
</reference>
<evidence type="ECO:0000313" key="3">
    <source>
        <dbReference type="Proteomes" id="UP000472277"/>
    </source>
</evidence>
<dbReference type="Gene3D" id="3.40.50.410">
    <property type="entry name" value="von Willebrand factor, type A domain"/>
    <property type="match status" value="1"/>
</dbReference>
<dbReference type="InterPro" id="IPR013694">
    <property type="entry name" value="VIT"/>
</dbReference>
<dbReference type="Proteomes" id="UP000472277">
    <property type="component" value="Chromosome 26"/>
</dbReference>
<name>A0A673ZBD4_SALTR</name>
<evidence type="ECO:0000259" key="1">
    <source>
        <dbReference type="PROSITE" id="PS51468"/>
    </source>
</evidence>
<dbReference type="InterPro" id="IPR036465">
    <property type="entry name" value="vWFA_dom_sf"/>
</dbReference>
<sequence length="735" mass="79547">TASCCGVPLKSIAVEVSVQGHVATVSSTLQYENQEQSPLEAIFVFPLPGEAAVCRFSAKIGQIEVVAEVQEKQKAQEQYDDALSSGQQAFLLEESDESPDVFKLSVGSLPPGEKASVSLDYVTELAVQADDGLRLCLPAVLNPHYQPQDSGSGGSAQVSSVPAGSVPYSLSLSAHVSSPHPISRVESNCPLDPLNYLNTEKTQATVSLAAGHQFDRDVELLLYYQDTHQPTAIVEAAQASAKPGSLMGDPVVMLSLYPEFPKDVMSSMTSHGEFLFVVDRSGSMECPMHLGSGSQDRIGSARDTLLLLLKSLPMGCYFNIIVFSPSNPFQSCTEILQPLKHIYSQPCLPDQPRQLFLFTDGEVGNTKEVLDLVKTNAGSHRCFSFGIGEGASTALISGVAKQATGHAQFITGQDRMQPKAMQSLRFALQPAVVDISVKWNVPKGVSVTPLSPPLRVVFQGQRAILYAQLTGESSGDTEGSVTVKYSLAKQPVENQLSFSLKPAEDTGMTVHRLGARTLIQSLEVEEREQDGEKEGVKEKVIELSVQSGVSSAFTAFIAVHKGDGEALQGQLLRRQVPTPTQHNDLTATVRIRVRVEVLMYIMEAFRFQLCCPIPIDFDSPAPTSKPVRDPLLQLISLQKASGSWVLEAALAEVLAKTEEEVAKPKPAQVDQEVWATVLALVWLYGFKTEAQEDWQFVAMKAVSWIQAQKVASVSECVQAGNTLLGYQVQKNTLGL</sequence>
<dbReference type="Pfam" id="PF08487">
    <property type="entry name" value="VIT"/>
    <property type="match status" value="1"/>
</dbReference>
<dbReference type="AlphaFoldDB" id="A0A673ZBD4"/>
<accession>A0A673ZBD4</accession>
<protein>
    <submittedName>
        <fullName evidence="2">von Willebrand factor A domain-containing protein 5A-like</fullName>
    </submittedName>
</protein>
<dbReference type="InParanoid" id="A0A673ZBD4"/>
<dbReference type="InterPro" id="IPR002035">
    <property type="entry name" value="VWF_A"/>
</dbReference>
<organism evidence="2 3">
    <name type="scientific">Salmo trutta</name>
    <name type="common">Brown trout</name>
    <dbReference type="NCBI Taxonomy" id="8032"/>
    <lineage>
        <taxon>Eukaryota</taxon>
        <taxon>Metazoa</taxon>
        <taxon>Chordata</taxon>
        <taxon>Craniata</taxon>
        <taxon>Vertebrata</taxon>
        <taxon>Euteleostomi</taxon>
        <taxon>Actinopterygii</taxon>
        <taxon>Neopterygii</taxon>
        <taxon>Teleostei</taxon>
        <taxon>Protacanthopterygii</taxon>
        <taxon>Salmoniformes</taxon>
        <taxon>Salmonidae</taxon>
        <taxon>Salmoninae</taxon>
        <taxon>Salmo</taxon>
    </lineage>
</organism>
<dbReference type="SMART" id="SM00609">
    <property type="entry name" value="VIT"/>
    <property type="match status" value="1"/>
</dbReference>
<proteinExistence type="predicted"/>
<dbReference type="Ensembl" id="ENSSTUT00000046060.1">
    <property type="protein sequence ID" value="ENSSTUP00000044123.1"/>
    <property type="gene ID" value="ENSSTUG00000018577.1"/>
</dbReference>
<dbReference type="SUPFAM" id="SSF53300">
    <property type="entry name" value="vWA-like"/>
    <property type="match status" value="1"/>
</dbReference>